<gene>
    <name evidence="1" type="ORF">ABIC98_003813</name>
</gene>
<sequence length="364" mass="36805">MADEQQYGAKSIPEPYFEPIGPRSAEWFQPADDDDGGARRGGPGLQAEVRAGAADWAASLGTLRFWAVAVGSLCATWVVVAGLVLLPGPGGDSAEWMPVPMLTYVLASSLLPAAAALTAVHWGMSAQGGAAGHERGGRLPAAVLAPALRSLVFALLILLTLLMQAAAAGLPGALAATSAGLAAVEGAIFAGMGVAVAALVRRRFLRLLLGWSLAVFIVAGTVAAASFLVPAVRAEEPVTVALNVVRAADGTPVAYDCSSIALGTVELYRTERVTWLATASPTVVFVALAGESGAGADLLGWLSAALQQAADGTAVPCINGEPRSLDSPRLPLPALGLLLQTGVAAALLATAAAAARRRNPIQGA</sequence>
<evidence type="ECO:0000313" key="2">
    <source>
        <dbReference type="Proteomes" id="UP001549207"/>
    </source>
</evidence>
<reference evidence="1" key="1">
    <citation type="submission" date="2024-06" db="EMBL/GenBank/DDBJ databases">
        <title>Genomic Encyclopedia of Type Strains, Phase IV (KMG-IV): sequencing the most valuable type-strain genomes for metagenomic binning, comparative biology and taxonomic classification.</title>
        <authorList>
            <person name="Goeker M."/>
        </authorList>
    </citation>
    <scope>NUCLEOTIDE SEQUENCE</scope>
    <source>
        <strain evidence="1">SJCon</strain>
    </source>
</reference>
<name>A0ACC6TKA5_9MICC</name>
<dbReference type="Proteomes" id="UP001549207">
    <property type="component" value="Unassembled WGS sequence"/>
</dbReference>
<accession>A0ACC6TKA5</accession>
<evidence type="ECO:0000313" key="1">
    <source>
        <dbReference type="EMBL" id="MET3774143.1"/>
    </source>
</evidence>
<keyword evidence="2" id="KW-1185">Reference proteome</keyword>
<protein>
    <submittedName>
        <fullName evidence="1">Uncharacterized protein</fullName>
    </submittedName>
</protein>
<comment type="caution">
    <text evidence="1">The sequence shown here is derived from an EMBL/GenBank/DDBJ whole genome shotgun (WGS) entry which is preliminary data.</text>
</comment>
<dbReference type="EMBL" id="JBEPNJ010000022">
    <property type="protein sequence ID" value="MET3774143.1"/>
    <property type="molecule type" value="Genomic_DNA"/>
</dbReference>
<organism evidence="1 2">
    <name type="scientific">Arthrobacter nitrophenolicus</name>
    <dbReference type="NCBI Taxonomy" id="683150"/>
    <lineage>
        <taxon>Bacteria</taxon>
        <taxon>Bacillati</taxon>
        <taxon>Actinomycetota</taxon>
        <taxon>Actinomycetes</taxon>
        <taxon>Micrococcales</taxon>
        <taxon>Micrococcaceae</taxon>
        <taxon>Arthrobacter</taxon>
    </lineage>
</organism>
<proteinExistence type="predicted"/>